<dbReference type="InterPro" id="IPR036961">
    <property type="entry name" value="Kinesin_motor_dom_sf"/>
</dbReference>
<dbReference type="GO" id="GO:0008017">
    <property type="term" value="F:microtubule binding"/>
    <property type="evidence" value="ECO:0007669"/>
    <property type="project" value="InterPro"/>
</dbReference>
<keyword evidence="5" id="KW-0175">Coiled coil</keyword>
<dbReference type="Pfam" id="PF00225">
    <property type="entry name" value="Kinesin"/>
    <property type="match status" value="1"/>
</dbReference>
<dbReference type="GO" id="GO:0007018">
    <property type="term" value="P:microtubule-based movement"/>
    <property type="evidence" value="ECO:0007669"/>
    <property type="project" value="InterPro"/>
</dbReference>
<accession>A0AAD4JKK0</accession>
<dbReference type="InterPro" id="IPR027417">
    <property type="entry name" value="P-loop_NTPase"/>
</dbReference>
<feature type="binding site" evidence="4">
    <location>
        <begin position="103"/>
        <end position="110"/>
    </location>
    <ligand>
        <name>ATP</name>
        <dbReference type="ChEBI" id="CHEBI:30616"/>
    </ligand>
</feature>
<dbReference type="AlphaFoldDB" id="A0AAD4JKK0"/>
<comment type="caution">
    <text evidence="8">The sequence shown here is derived from an EMBL/GenBank/DDBJ whole genome shotgun (WGS) entry which is preliminary data.</text>
</comment>
<dbReference type="SMART" id="SM00129">
    <property type="entry name" value="KISc"/>
    <property type="match status" value="1"/>
</dbReference>
<dbReference type="InterPro" id="IPR021881">
    <property type="entry name" value="NACK_C"/>
</dbReference>
<evidence type="ECO:0000256" key="2">
    <source>
        <dbReference type="ARBA" id="ARBA00022701"/>
    </source>
</evidence>
<dbReference type="InterPro" id="IPR001752">
    <property type="entry name" value="Kinesin_motor_dom"/>
</dbReference>
<keyword evidence="3 4" id="KW-0505">Motor protein</keyword>
<dbReference type="Gene3D" id="3.40.850.10">
    <property type="entry name" value="Kinesin motor domain"/>
    <property type="match status" value="1"/>
</dbReference>
<dbReference type="GO" id="GO:0003777">
    <property type="term" value="F:microtubule motor activity"/>
    <property type="evidence" value="ECO:0007669"/>
    <property type="project" value="InterPro"/>
</dbReference>
<dbReference type="InterPro" id="IPR027640">
    <property type="entry name" value="Kinesin-like_fam"/>
</dbReference>
<dbReference type="PROSITE" id="PS50067">
    <property type="entry name" value="KINESIN_MOTOR_2"/>
    <property type="match status" value="1"/>
</dbReference>
<feature type="coiled-coil region" evidence="5">
    <location>
        <begin position="331"/>
        <end position="395"/>
    </location>
</feature>
<evidence type="ECO:0000256" key="3">
    <source>
        <dbReference type="ARBA" id="ARBA00023175"/>
    </source>
</evidence>
<name>A0AAD4JKK0_PERFH</name>
<evidence type="ECO:0000256" key="5">
    <source>
        <dbReference type="SAM" id="Coils"/>
    </source>
</evidence>
<feature type="compositionally biased region" description="Basic and acidic residues" evidence="6">
    <location>
        <begin position="727"/>
        <end position="743"/>
    </location>
</feature>
<proteinExistence type="inferred from homology"/>
<dbReference type="GO" id="GO:0005874">
    <property type="term" value="C:microtubule"/>
    <property type="evidence" value="ECO:0007669"/>
    <property type="project" value="UniProtKB-KW"/>
</dbReference>
<dbReference type="Proteomes" id="UP001190926">
    <property type="component" value="Unassembled WGS sequence"/>
</dbReference>
<dbReference type="PRINTS" id="PR00380">
    <property type="entry name" value="KINESINHEAVY"/>
</dbReference>
<keyword evidence="2" id="KW-0493">Microtubule</keyword>
<dbReference type="PANTHER" id="PTHR47968">
    <property type="entry name" value="CENTROMERE PROTEIN E"/>
    <property type="match status" value="1"/>
</dbReference>
<dbReference type="EMBL" id="SDAM02000039">
    <property type="protein sequence ID" value="KAH6835176.1"/>
    <property type="molecule type" value="Genomic_DNA"/>
</dbReference>
<evidence type="ECO:0000256" key="4">
    <source>
        <dbReference type="PROSITE-ProRule" id="PRU00283"/>
    </source>
</evidence>
<evidence type="ECO:0000256" key="6">
    <source>
        <dbReference type="SAM" id="MobiDB-lite"/>
    </source>
</evidence>
<keyword evidence="4" id="KW-0547">Nucleotide-binding</keyword>
<dbReference type="SUPFAM" id="SSF52540">
    <property type="entry name" value="P-loop containing nucleoside triphosphate hydrolases"/>
    <property type="match status" value="1"/>
</dbReference>
<evidence type="ECO:0000313" key="8">
    <source>
        <dbReference type="EMBL" id="KAH6835176.1"/>
    </source>
</evidence>
<evidence type="ECO:0000256" key="1">
    <source>
        <dbReference type="ARBA" id="ARBA00007310"/>
    </source>
</evidence>
<feature type="domain" description="Kinesin motor" evidence="7">
    <location>
        <begin position="14"/>
        <end position="322"/>
    </location>
</feature>
<sequence length="941" mass="106269">MESGGDPIRDNEERILVSVRLRPLNEKEISSNDVSDWECISSDTIVYKNASLLTRERSMYPTAYTFDRVFRSDSSTRMVYEQGAKDAAISVVRGVNSTILAYGETSSGKTYTMTGITEYAVADIYDYIQKHPEREFVVKFSAMEIHNESVRDLLSTDNTPLKLQDNPERGTVVENLTEEILRDRDHLTELLFICEAQRQTGDISVNELGTQSHRIIRLVLLFLDFVDLAGSERASQSLSAKTRLKEGCYTDHSLLTLGAVIHKLSKGRNENIPYRDSKLTRILQPSLCGNARTAILCTMSPARSHVEPSWDTLNFASCAKDVTTHARVNIVMSDKALVNHLQKEVARLENEMISSQSKVTSRNFSTLLREKDSQIEKLEKEVKDLILQRDIFQSQVKELLKLVGDTASSITQVGVGNYPHLRVQRSPDVYFRDQDSYKLDDFQYSDADTSEGFSRSNSGYRSVKVLYLDFEQSNASPITLASGPTCSESDLFYGWHEIDKQSNLNLEDLCREVNCPDKEHGRHRETTTNYSYFQNTTRFPACKVRVNGNQQFSSAKDQESSSLKEEIPSRIMPSKEGQESISETVIKGAKIEFPANASFLKNYLMQDQAKIPFVNRNLNLARSQSWSSSPISNSSSPWFKMIDYTPSVVSEKECESCGRKLCVLNSGSGMERSSPKESRSPHEDTLDMKTATPAGGDTPSAEDCTSSTPNKKEKADPPTEQETAAISEKESAPESNEGVEKGVKDIRLEPVAEKGRGLTSWPVEFKRLRREIIELWLACNVSLVHRTYFFMLFQGDPTDAIYLEVEIRRMKLLKDKFSRGEKIDVDGQRLTLSSSAKTLRQERKTLSELMMKKFSERERDCLFVEWGIGLNTKLRRMQLANLVWSKSEDINHINESAYLVAKLVGFLDPGQTPSKEVFGMNLTPKYSTGICTYKRSLGSLL</sequence>
<comment type="similarity">
    <text evidence="1">Belongs to the TRAFAC class myosin-kinesin ATPase superfamily. Kinesin family. KIN-7 subfamily.</text>
</comment>
<feature type="compositionally biased region" description="Basic and acidic residues" evidence="6">
    <location>
        <begin position="673"/>
        <end position="687"/>
    </location>
</feature>
<keyword evidence="4" id="KW-0067">ATP-binding</keyword>
<evidence type="ECO:0000259" key="7">
    <source>
        <dbReference type="PROSITE" id="PS50067"/>
    </source>
</evidence>
<feature type="region of interest" description="Disordered" evidence="6">
    <location>
        <begin position="665"/>
        <end position="743"/>
    </location>
</feature>
<protein>
    <recommendedName>
        <fullName evidence="7">Kinesin motor domain-containing protein</fullName>
    </recommendedName>
</protein>
<reference evidence="8 9" key="1">
    <citation type="journal article" date="2021" name="Nat. Commun.">
        <title>Incipient diploidization of the medicinal plant Perilla within 10,000 years.</title>
        <authorList>
            <person name="Zhang Y."/>
            <person name="Shen Q."/>
            <person name="Leng L."/>
            <person name="Zhang D."/>
            <person name="Chen S."/>
            <person name="Shi Y."/>
            <person name="Ning Z."/>
            <person name="Chen S."/>
        </authorList>
    </citation>
    <scope>NUCLEOTIDE SEQUENCE [LARGE SCALE GENOMIC DNA]</scope>
    <source>
        <strain evidence="9">cv. PC099</strain>
    </source>
</reference>
<dbReference type="Pfam" id="PF11995">
    <property type="entry name" value="DUF3490"/>
    <property type="match status" value="1"/>
</dbReference>
<gene>
    <name evidence="8" type="ORF">C2S53_004976</name>
</gene>
<dbReference type="GO" id="GO:0005524">
    <property type="term" value="F:ATP binding"/>
    <property type="evidence" value="ECO:0007669"/>
    <property type="project" value="UniProtKB-UniRule"/>
</dbReference>
<evidence type="ECO:0000313" key="9">
    <source>
        <dbReference type="Proteomes" id="UP001190926"/>
    </source>
</evidence>
<organism evidence="8 9">
    <name type="scientific">Perilla frutescens var. hirtella</name>
    <name type="common">Perilla citriodora</name>
    <name type="synonym">Perilla setoyensis</name>
    <dbReference type="NCBI Taxonomy" id="608512"/>
    <lineage>
        <taxon>Eukaryota</taxon>
        <taxon>Viridiplantae</taxon>
        <taxon>Streptophyta</taxon>
        <taxon>Embryophyta</taxon>
        <taxon>Tracheophyta</taxon>
        <taxon>Spermatophyta</taxon>
        <taxon>Magnoliopsida</taxon>
        <taxon>eudicotyledons</taxon>
        <taxon>Gunneridae</taxon>
        <taxon>Pentapetalae</taxon>
        <taxon>asterids</taxon>
        <taxon>lamiids</taxon>
        <taxon>Lamiales</taxon>
        <taxon>Lamiaceae</taxon>
        <taxon>Nepetoideae</taxon>
        <taxon>Elsholtzieae</taxon>
        <taxon>Perilla</taxon>
    </lineage>
</organism>
<dbReference type="PANTHER" id="PTHR47968:SF55">
    <property type="entry name" value="KINESIN-LIKE PROTEIN KIN-7H"/>
    <property type="match status" value="1"/>
</dbReference>
<keyword evidence="9" id="KW-1185">Reference proteome</keyword>